<sequence>MKLTTDLLLEINSVAKSYGPVIALKKANLSVRPGEIHALLGANGAGKSTLVKILTGVISSDTGQISLHGKKVQFSSPDDARKNGVAPVFQDPALIPDVSLARNLTLTGTNEKRFLKEIEAMGLSVNLNEIAANIELPTLRMIDLARALSHDPELLILDEITAALPIDLADKVIEIMNAQKKKGKSVIFISHRLAEIESICDWATVLRDGIDVDSFEATKQIEDRIVSAMLGEKNNVANASRDKRQSSRESETLLEVINLSGGKNLTDVSFEIKKGEVLGVAALEGQGQDFLFEILAGQSKPDSGEIVVKGQRVTFKHPADAIKLGISYVPGDRKSALMPQRSIRENLALTRFRGFKNWGRIKGREENRTVDNAVAALEIDTRAKSQLKRLSGGNQQKVTIGRWVTTGFDLLLCFDPTRGIDVGTKQQIYELIRKFADEGKSVLLFTSELREIQLTCDRAIVIYEGKVQADLEKEKCSEENLMNAAHGLVVTS</sequence>
<dbReference type="PANTHER" id="PTHR43790:SF9">
    <property type="entry name" value="GALACTOFURANOSE TRANSPORTER ATP-BINDING PROTEIN YTFR"/>
    <property type="match status" value="1"/>
</dbReference>
<dbReference type="PANTHER" id="PTHR43790">
    <property type="entry name" value="CARBOHYDRATE TRANSPORT ATP-BINDING PROTEIN MG119-RELATED"/>
    <property type="match status" value="1"/>
</dbReference>
<dbReference type="InterPro" id="IPR017871">
    <property type="entry name" value="ABC_transporter-like_CS"/>
</dbReference>
<dbReference type="InterPro" id="IPR050107">
    <property type="entry name" value="ABC_carbohydrate_import_ATPase"/>
</dbReference>
<dbReference type="GO" id="GO:0016887">
    <property type="term" value="F:ATP hydrolysis activity"/>
    <property type="evidence" value="ECO:0007669"/>
    <property type="project" value="InterPro"/>
</dbReference>
<keyword evidence="4" id="KW-0067">ATP-binding</keyword>
<dbReference type="Gene3D" id="3.40.50.300">
    <property type="entry name" value="P-loop containing nucleotide triphosphate hydrolases"/>
    <property type="match status" value="2"/>
</dbReference>
<dbReference type="Pfam" id="PF00005">
    <property type="entry name" value="ABC_tran"/>
    <property type="match status" value="2"/>
</dbReference>
<keyword evidence="1" id="KW-0813">Transport</keyword>
<feature type="domain" description="ABC transporter" evidence="5">
    <location>
        <begin position="9"/>
        <end position="233"/>
    </location>
</feature>
<dbReference type="AlphaFoldDB" id="A0A6J7D7A9"/>
<dbReference type="PROSITE" id="PS50893">
    <property type="entry name" value="ABC_TRANSPORTER_2"/>
    <property type="match status" value="2"/>
</dbReference>
<dbReference type="EMBL" id="CAFBLH010000018">
    <property type="protein sequence ID" value="CAB4866406.1"/>
    <property type="molecule type" value="Genomic_DNA"/>
</dbReference>
<evidence type="ECO:0000259" key="5">
    <source>
        <dbReference type="PROSITE" id="PS50893"/>
    </source>
</evidence>
<reference evidence="6" key="1">
    <citation type="submission" date="2020-05" db="EMBL/GenBank/DDBJ databases">
        <authorList>
            <person name="Chiriac C."/>
            <person name="Salcher M."/>
            <person name="Ghai R."/>
            <person name="Kavagutti S V."/>
        </authorList>
    </citation>
    <scope>NUCLEOTIDE SEQUENCE</scope>
</reference>
<dbReference type="CDD" id="cd03215">
    <property type="entry name" value="ABC_Carb_Monos_II"/>
    <property type="match status" value="1"/>
</dbReference>
<feature type="domain" description="ABC transporter" evidence="5">
    <location>
        <begin position="248"/>
        <end position="489"/>
    </location>
</feature>
<dbReference type="InterPro" id="IPR003439">
    <property type="entry name" value="ABC_transporter-like_ATP-bd"/>
</dbReference>
<name>A0A6J7D7A9_9ZZZZ</name>
<proteinExistence type="predicted"/>
<evidence type="ECO:0000256" key="3">
    <source>
        <dbReference type="ARBA" id="ARBA00022741"/>
    </source>
</evidence>
<gene>
    <name evidence="6" type="ORF">UFOPK3342_00721</name>
</gene>
<protein>
    <submittedName>
        <fullName evidence="6">Unannotated protein</fullName>
    </submittedName>
</protein>
<dbReference type="InterPro" id="IPR027417">
    <property type="entry name" value="P-loop_NTPase"/>
</dbReference>
<dbReference type="PROSITE" id="PS00211">
    <property type="entry name" value="ABC_TRANSPORTER_1"/>
    <property type="match status" value="1"/>
</dbReference>
<keyword evidence="3" id="KW-0547">Nucleotide-binding</keyword>
<evidence type="ECO:0000256" key="4">
    <source>
        <dbReference type="ARBA" id="ARBA00022840"/>
    </source>
</evidence>
<evidence type="ECO:0000256" key="2">
    <source>
        <dbReference type="ARBA" id="ARBA00022737"/>
    </source>
</evidence>
<accession>A0A6J7D7A9</accession>
<evidence type="ECO:0000313" key="6">
    <source>
        <dbReference type="EMBL" id="CAB4866406.1"/>
    </source>
</evidence>
<dbReference type="InterPro" id="IPR003593">
    <property type="entry name" value="AAA+_ATPase"/>
</dbReference>
<evidence type="ECO:0000256" key="1">
    <source>
        <dbReference type="ARBA" id="ARBA00022448"/>
    </source>
</evidence>
<keyword evidence="2" id="KW-0677">Repeat</keyword>
<dbReference type="SMART" id="SM00382">
    <property type="entry name" value="AAA"/>
    <property type="match status" value="1"/>
</dbReference>
<organism evidence="6">
    <name type="scientific">freshwater metagenome</name>
    <dbReference type="NCBI Taxonomy" id="449393"/>
    <lineage>
        <taxon>unclassified sequences</taxon>
        <taxon>metagenomes</taxon>
        <taxon>ecological metagenomes</taxon>
    </lineage>
</organism>
<dbReference type="GO" id="GO:0005524">
    <property type="term" value="F:ATP binding"/>
    <property type="evidence" value="ECO:0007669"/>
    <property type="project" value="UniProtKB-KW"/>
</dbReference>
<dbReference type="CDD" id="cd03216">
    <property type="entry name" value="ABC_Carb_Monos_I"/>
    <property type="match status" value="1"/>
</dbReference>
<dbReference type="SUPFAM" id="SSF52540">
    <property type="entry name" value="P-loop containing nucleoside triphosphate hydrolases"/>
    <property type="match status" value="2"/>
</dbReference>